<dbReference type="GO" id="GO:0005524">
    <property type="term" value="F:ATP binding"/>
    <property type="evidence" value="ECO:0007669"/>
    <property type="project" value="UniProtKB-UniRule"/>
</dbReference>
<protein>
    <recommendedName>
        <fullName evidence="11">Glutathione synthetase</fullName>
        <ecNumber evidence="11">6.3.2.3</ecNumber>
    </recommendedName>
    <alternativeName>
        <fullName evidence="11">GSH synthetase</fullName>
        <shortName evidence="11">GSH-S</shortName>
        <shortName evidence="11">GSHase</shortName>
    </alternativeName>
    <alternativeName>
        <fullName evidence="11">Glutathione synthase</fullName>
    </alternativeName>
</protein>
<proteinExistence type="inferred from homology"/>
<comment type="caution">
    <text evidence="13">The sequence shown here is derived from an EMBL/GenBank/DDBJ whole genome shotgun (WGS) entry which is preliminary data.</text>
</comment>
<dbReference type="EC" id="6.3.2.3" evidence="11"/>
<dbReference type="InterPro" id="IPR004215">
    <property type="entry name" value="GSHS_N"/>
</dbReference>
<keyword evidence="5" id="KW-0479">Metal-binding</keyword>
<reference evidence="13 14" key="1">
    <citation type="journal article" date="2017" name="Int. J. Syst. Evol. Microbiol.">
        <title>Oleiagrimonas citrea sp. nov., a marine bacterium isolated from tidal flat sediment and emended description of the genus Oleiagrimonas Fang et al. 2015 and Oleiagrimonas soli.</title>
        <authorList>
            <person name="Yang S.H."/>
            <person name="Seo H.S."/>
            <person name="Seong C.N."/>
            <person name="Kwon K.K."/>
        </authorList>
    </citation>
    <scope>NUCLEOTIDE SEQUENCE [LARGE SCALE GENOMIC DNA]</scope>
    <source>
        <strain evidence="13 14">MEBiC09124</strain>
    </source>
</reference>
<sequence>MSLAVAVLMDPIQSIKVAKDSTLAMLLEAQRRGHTLLYMEQGDLAVRDGKAWARMAPLQVRDDPKDWCTLGNADWRPLHDADIVLERKDPPVDAQFIYDSMVLELAEREGVRVVNRPQSLRDCNEKLYALQFPQCCAPTRVARDPDTLREFVSEHDQVVLKPLDGMGGRGIFRSHRGDPNLNSILETLTEDGTRLAIAQRYIPEITAGDKRILVIDGEPVPYALARIPQGDEFRGNLAAGGRGEGVPLSDRDRWIVEQVAPDLRRRGLTFVGLDVIGDYLTEINVTSPTCIRELDAQFGLTIAGLMFDAIEKTLT</sequence>
<dbReference type="InterPro" id="IPR006284">
    <property type="entry name" value="Glut_synth_pro"/>
</dbReference>
<dbReference type="SUPFAM" id="SSF56059">
    <property type="entry name" value="Glutathione synthetase ATP-binding domain-like"/>
    <property type="match status" value="1"/>
</dbReference>
<evidence type="ECO:0000256" key="4">
    <source>
        <dbReference type="ARBA" id="ARBA00022684"/>
    </source>
</evidence>
<evidence type="ECO:0000313" key="13">
    <source>
        <dbReference type="EMBL" id="NKZ38128.1"/>
    </source>
</evidence>
<keyword evidence="8" id="KW-0460">Magnesium</keyword>
<organism evidence="13 14">
    <name type="scientific">Oleiagrimonas citrea</name>
    <dbReference type="NCBI Taxonomy" id="1665687"/>
    <lineage>
        <taxon>Bacteria</taxon>
        <taxon>Pseudomonadati</taxon>
        <taxon>Pseudomonadota</taxon>
        <taxon>Gammaproteobacteria</taxon>
        <taxon>Lysobacterales</taxon>
        <taxon>Rhodanobacteraceae</taxon>
        <taxon>Oleiagrimonas</taxon>
    </lineage>
</organism>
<keyword evidence="3 11" id="KW-0436">Ligase</keyword>
<dbReference type="NCBIfam" id="TIGR01380">
    <property type="entry name" value="glut_syn"/>
    <property type="match status" value="1"/>
</dbReference>
<evidence type="ECO:0000256" key="2">
    <source>
        <dbReference type="ARBA" id="ARBA00001946"/>
    </source>
</evidence>
<keyword evidence="4 11" id="KW-0317">Glutathione biosynthesis</keyword>
<dbReference type="InterPro" id="IPR016185">
    <property type="entry name" value="PreATP-grasp_dom_sf"/>
</dbReference>
<keyword evidence="6 11" id="KW-0547">Nucleotide-binding</keyword>
<name>A0A846ZKR0_9GAMM</name>
<dbReference type="InterPro" id="IPR004218">
    <property type="entry name" value="GSHS_ATP-bd"/>
</dbReference>
<comment type="similarity">
    <text evidence="11">Belongs to the prokaryotic GSH synthase family.</text>
</comment>
<evidence type="ECO:0000259" key="12">
    <source>
        <dbReference type="PROSITE" id="PS50975"/>
    </source>
</evidence>
<dbReference type="GO" id="GO:0046872">
    <property type="term" value="F:metal ion binding"/>
    <property type="evidence" value="ECO:0007669"/>
    <property type="project" value="UniProtKB-KW"/>
</dbReference>
<dbReference type="NCBIfam" id="NF003573">
    <property type="entry name" value="PRK05246.1"/>
    <property type="match status" value="1"/>
</dbReference>
<evidence type="ECO:0000256" key="10">
    <source>
        <dbReference type="ARBA" id="ARBA00050650"/>
    </source>
</evidence>
<evidence type="ECO:0000256" key="1">
    <source>
        <dbReference type="ARBA" id="ARBA00001936"/>
    </source>
</evidence>
<evidence type="ECO:0000256" key="8">
    <source>
        <dbReference type="ARBA" id="ARBA00022842"/>
    </source>
</evidence>
<dbReference type="Pfam" id="PF02951">
    <property type="entry name" value="GSH-S_N"/>
    <property type="match status" value="1"/>
</dbReference>
<dbReference type="InterPro" id="IPR013815">
    <property type="entry name" value="ATP_grasp_subdomain_1"/>
</dbReference>
<comment type="cofactor">
    <cofactor evidence="1">
        <name>Mn(2+)</name>
        <dbReference type="ChEBI" id="CHEBI:29035"/>
    </cofactor>
</comment>
<accession>A0A846ZKR0</accession>
<evidence type="ECO:0000256" key="5">
    <source>
        <dbReference type="ARBA" id="ARBA00022723"/>
    </source>
</evidence>
<dbReference type="Pfam" id="PF02955">
    <property type="entry name" value="GSH-S_ATP"/>
    <property type="match status" value="1"/>
</dbReference>
<dbReference type="PANTHER" id="PTHR21621:SF4">
    <property type="entry name" value="GLUTATHIONE SYNTHETASE"/>
    <property type="match status" value="1"/>
</dbReference>
<gene>
    <name evidence="11 13" type="primary">gshB</name>
    <name evidence="13" type="ORF">HF690_04070</name>
</gene>
<dbReference type="Proteomes" id="UP000541636">
    <property type="component" value="Unassembled WGS sequence"/>
</dbReference>
<evidence type="ECO:0000313" key="14">
    <source>
        <dbReference type="Proteomes" id="UP000541636"/>
    </source>
</evidence>
<keyword evidence="9" id="KW-0464">Manganese</keyword>
<keyword evidence="14" id="KW-1185">Reference proteome</keyword>
<evidence type="ECO:0000256" key="9">
    <source>
        <dbReference type="ARBA" id="ARBA00023211"/>
    </source>
</evidence>
<dbReference type="EMBL" id="JAAZQD010000002">
    <property type="protein sequence ID" value="NKZ38128.1"/>
    <property type="molecule type" value="Genomic_DNA"/>
</dbReference>
<dbReference type="SUPFAM" id="SSF52440">
    <property type="entry name" value="PreATP-grasp domain"/>
    <property type="match status" value="1"/>
</dbReference>
<dbReference type="HAMAP" id="MF_00162">
    <property type="entry name" value="GSH_S"/>
    <property type="match status" value="1"/>
</dbReference>
<dbReference type="PANTHER" id="PTHR21621">
    <property type="entry name" value="RIBOSOMAL PROTEIN S6 MODIFICATION PROTEIN"/>
    <property type="match status" value="1"/>
</dbReference>
<dbReference type="GO" id="GO:0004363">
    <property type="term" value="F:glutathione synthase activity"/>
    <property type="evidence" value="ECO:0007669"/>
    <property type="project" value="UniProtKB-UniRule"/>
</dbReference>
<evidence type="ECO:0000256" key="11">
    <source>
        <dbReference type="HAMAP-Rule" id="MF_00162"/>
    </source>
</evidence>
<comment type="catalytic activity">
    <reaction evidence="10 11">
        <text>gamma-L-glutamyl-L-cysteine + glycine + ATP = glutathione + ADP + phosphate + H(+)</text>
        <dbReference type="Rhea" id="RHEA:13557"/>
        <dbReference type="ChEBI" id="CHEBI:15378"/>
        <dbReference type="ChEBI" id="CHEBI:30616"/>
        <dbReference type="ChEBI" id="CHEBI:43474"/>
        <dbReference type="ChEBI" id="CHEBI:57305"/>
        <dbReference type="ChEBI" id="CHEBI:57925"/>
        <dbReference type="ChEBI" id="CHEBI:58173"/>
        <dbReference type="ChEBI" id="CHEBI:456216"/>
        <dbReference type="EC" id="6.3.2.3"/>
    </reaction>
</comment>
<dbReference type="GO" id="GO:0005737">
    <property type="term" value="C:cytoplasm"/>
    <property type="evidence" value="ECO:0007669"/>
    <property type="project" value="TreeGrafter"/>
</dbReference>
<dbReference type="UniPathway" id="UPA00142">
    <property type="reaction ID" value="UER00210"/>
</dbReference>
<evidence type="ECO:0000256" key="3">
    <source>
        <dbReference type="ARBA" id="ARBA00022598"/>
    </source>
</evidence>
<keyword evidence="7 11" id="KW-0067">ATP-binding</keyword>
<dbReference type="Gene3D" id="3.30.470.20">
    <property type="entry name" value="ATP-grasp fold, B domain"/>
    <property type="match status" value="1"/>
</dbReference>
<dbReference type="FunFam" id="3.40.50.20:FF:000009">
    <property type="entry name" value="Glutathione synthetase"/>
    <property type="match status" value="1"/>
</dbReference>
<dbReference type="AlphaFoldDB" id="A0A846ZKR0"/>
<dbReference type="InterPro" id="IPR011761">
    <property type="entry name" value="ATP-grasp"/>
</dbReference>
<dbReference type="PROSITE" id="PS50975">
    <property type="entry name" value="ATP_GRASP"/>
    <property type="match status" value="1"/>
</dbReference>
<dbReference type="FunFam" id="3.30.470.20:FF:000010">
    <property type="entry name" value="Glutathione synthetase"/>
    <property type="match status" value="1"/>
</dbReference>
<dbReference type="FunFam" id="3.30.1490.20:FF:000009">
    <property type="entry name" value="Glutathione synthetase"/>
    <property type="match status" value="1"/>
</dbReference>
<comment type="cofactor">
    <cofactor evidence="2">
        <name>Mg(2+)</name>
        <dbReference type="ChEBI" id="CHEBI:18420"/>
    </cofactor>
</comment>
<evidence type="ECO:0000256" key="7">
    <source>
        <dbReference type="ARBA" id="ARBA00022840"/>
    </source>
</evidence>
<dbReference type="RefSeq" id="WP_168608555.1">
    <property type="nucleotide sequence ID" value="NZ_JAAZQD010000002.1"/>
</dbReference>
<dbReference type="Gene3D" id="3.40.50.20">
    <property type="match status" value="1"/>
</dbReference>
<evidence type="ECO:0000256" key="6">
    <source>
        <dbReference type="ARBA" id="ARBA00022741"/>
    </source>
</evidence>
<comment type="pathway">
    <text evidence="11">Sulfur metabolism; glutathione biosynthesis; glutathione from L-cysteine and L-glutamate: step 2/2.</text>
</comment>
<dbReference type="Gene3D" id="3.30.1490.20">
    <property type="entry name" value="ATP-grasp fold, A domain"/>
    <property type="match status" value="1"/>
</dbReference>
<feature type="domain" description="ATP-grasp" evidence="12">
    <location>
        <begin position="126"/>
        <end position="311"/>
    </location>
</feature>